<dbReference type="GO" id="GO:0042742">
    <property type="term" value="P:defense response to bacterium"/>
    <property type="evidence" value="ECO:0007669"/>
    <property type="project" value="UniProtKB-ARBA"/>
</dbReference>
<name>A0AAU9SCY2_THLAR</name>
<dbReference type="GO" id="GO:0009266">
    <property type="term" value="P:response to temperature stimulus"/>
    <property type="evidence" value="ECO:0007669"/>
    <property type="project" value="UniProtKB-ARBA"/>
</dbReference>
<feature type="chain" id="PRO_5043964634" description="Protein kinase domain-containing protein" evidence="6">
    <location>
        <begin position="23"/>
        <end position="409"/>
    </location>
</feature>
<evidence type="ECO:0000256" key="5">
    <source>
        <dbReference type="ARBA" id="ARBA00060939"/>
    </source>
</evidence>
<evidence type="ECO:0000259" key="7">
    <source>
        <dbReference type="PROSITE" id="PS50011"/>
    </source>
</evidence>
<dbReference type="InterPro" id="IPR000719">
    <property type="entry name" value="Prot_kinase_dom"/>
</dbReference>
<gene>
    <name evidence="8" type="ORF">TAV2_LOCUS16425</name>
</gene>
<dbReference type="PROSITE" id="PS50011">
    <property type="entry name" value="PROTEIN_KINASE_DOM"/>
    <property type="match status" value="1"/>
</dbReference>
<accession>A0AAU9SCY2</accession>
<dbReference type="FunFam" id="1.10.510.10:FF:000774">
    <property type="entry name" value="Kinase family protein"/>
    <property type="match status" value="1"/>
</dbReference>
<evidence type="ECO:0000256" key="2">
    <source>
        <dbReference type="ARBA" id="ARBA00022840"/>
    </source>
</evidence>
<evidence type="ECO:0000256" key="1">
    <source>
        <dbReference type="ARBA" id="ARBA00022741"/>
    </source>
</evidence>
<evidence type="ECO:0000256" key="6">
    <source>
        <dbReference type="SAM" id="SignalP"/>
    </source>
</evidence>
<comment type="similarity">
    <text evidence="5">Belongs to the protein kinase superfamily. Ser/Thr protein kinase family. ZRK subfamily.</text>
</comment>
<keyword evidence="2" id="KW-0067">ATP-binding</keyword>
<keyword evidence="1" id="KW-0547">Nucleotide-binding</keyword>
<dbReference type="PANTHER" id="PTHR27005:SF369">
    <property type="entry name" value="PROTEIN KINASE SUPERFAMILY PROTEIN-RELATED"/>
    <property type="match status" value="1"/>
</dbReference>
<proteinExistence type="inferred from homology"/>
<sequence>MEMKKIACGVLFAAASMTAVMAAEEAGAPAPGPSSSAAAALPALGSLVGASLVKRKKKEEEILFQENGSLLLEELIASSGGIYNPIRTFSSHQILQATNHFDWNYVISEDRFVWYKGLIENRRVLIKKFQDCSLFDADNFYRDIAVSSLMSSHKNALKLLGCCLEFPHPVLVCEYPENGALNCVRRAREGATRPFPWKVRLKIAKEIAEAVTYLHTQFPRTIIHRDLKLANIFLDENWTAKLSSFSLSIPIPEGETGVNDMACRTSSYIEPDYLNTGFVTENVDIYSLGIIMLILLTGKSEYTSEVAVYLPVLPVYVGKLLDRGLLTKVIDPSMLESVSDDGIPEHLRLQMEAFIELAFRCVKFKQGEKVLHMIDVARELKKIEKTYLTPQTVLVRLETDPSLSSEELL</sequence>
<keyword evidence="9" id="KW-1185">Reference proteome</keyword>
<protein>
    <recommendedName>
        <fullName evidence="7">Protein kinase domain-containing protein</fullName>
    </recommendedName>
</protein>
<dbReference type="PROSITE" id="PS00108">
    <property type="entry name" value="PROTEIN_KINASE_ST"/>
    <property type="match status" value="1"/>
</dbReference>
<dbReference type="Pfam" id="PF00069">
    <property type="entry name" value="Pkinase"/>
    <property type="match status" value="1"/>
</dbReference>
<dbReference type="FunFam" id="3.30.200.20:FF:000515">
    <property type="entry name" value="Inactive serine/threonine-protein kinase"/>
    <property type="match status" value="1"/>
</dbReference>
<dbReference type="GO" id="GO:0007166">
    <property type="term" value="P:cell surface receptor signaling pathway"/>
    <property type="evidence" value="ECO:0007669"/>
    <property type="project" value="InterPro"/>
</dbReference>
<dbReference type="InterPro" id="IPR045274">
    <property type="entry name" value="WAK-like"/>
</dbReference>
<dbReference type="InterPro" id="IPR008271">
    <property type="entry name" value="Ser/Thr_kinase_AS"/>
</dbReference>
<feature type="signal peptide" evidence="6">
    <location>
        <begin position="1"/>
        <end position="22"/>
    </location>
</feature>
<dbReference type="SMART" id="SM00220">
    <property type="entry name" value="S_TKc"/>
    <property type="match status" value="1"/>
</dbReference>
<dbReference type="GO" id="GO:0005524">
    <property type="term" value="F:ATP binding"/>
    <property type="evidence" value="ECO:0007669"/>
    <property type="project" value="UniProtKB-KW"/>
</dbReference>
<keyword evidence="6" id="KW-0732">Signal</keyword>
<evidence type="ECO:0000313" key="8">
    <source>
        <dbReference type="EMBL" id="CAH2063798.1"/>
    </source>
</evidence>
<dbReference type="AlphaFoldDB" id="A0AAU9SCY2"/>
<reference evidence="8 9" key="1">
    <citation type="submission" date="2022-03" db="EMBL/GenBank/DDBJ databases">
        <authorList>
            <person name="Nunn A."/>
            <person name="Chopra R."/>
            <person name="Nunn A."/>
            <person name="Contreras Garrido A."/>
        </authorList>
    </citation>
    <scope>NUCLEOTIDE SEQUENCE [LARGE SCALE GENOMIC DNA]</scope>
</reference>
<dbReference type="PANTHER" id="PTHR27005">
    <property type="entry name" value="WALL-ASSOCIATED RECEPTOR KINASE-LIKE 21"/>
    <property type="match status" value="1"/>
</dbReference>
<feature type="domain" description="Protein kinase" evidence="7">
    <location>
        <begin position="72"/>
        <end position="409"/>
    </location>
</feature>
<comment type="catalytic activity">
    <reaction evidence="3">
        <text>L-seryl-[protein] + ATP = O-phospho-L-seryl-[protein] + ADP + H(+)</text>
        <dbReference type="Rhea" id="RHEA:17989"/>
        <dbReference type="Rhea" id="RHEA-COMP:9863"/>
        <dbReference type="Rhea" id="RHEA-COMP:11604"/>
        <dbReference type="ChEBI" id="CHEBI:15378"/>
        <dbReference type="ChEBI" id="CHEBI:29999"/>
        <dbReference type="ChEBI" id="CHEBI:30616"/>
        <dbReference type="ChEBI" id="CHEBI:83421"/>
        <dbReference type="ChEBI" id="CHEBI:456216"/>
    </reaction>
</comment>
<dbReference type="SUPFAM" id="SSF56112">
    <property type="entry name" value="Protein kinase-like (PK-like)"/>
    <property type="match status" value="1"/>
</dbReference>
<evidence type="ECO:0000256" key="3">
    <source>
        <dbReference type="ARBA" id="ARBA00047558"/>
    </source>
</evidence>
<dbReference type="Gene3D" id="1.10.510.10">
    <property type="entry name" value="Transferase(Phosphotransferase) domain 1"/>
    <property type="match status" value="1"/>
</dbReference>
<comment type="catalytic activity">
    <reaction evidence="4">
        <text>L-threonyl-[protein] + ATP = O-phospho-L-threonyl-[protein] + ADP + H(+)</text>
        <dbReference type="Rhea" id="RHEA:46608"/>
        <dbReference type="Rhea" id="RHEA-COMP:11060"/>
        <dbReference type="Rhea" id="RHEA-COMP:11605"/>
        <dbReference type="ChEBI" id="CHEBI:15378"/>
        <dbReference type="ChEBI" id="CHEBI:30013"/>
        <dbReference type="ChEBI" id="CHEBI:30616"/>
        <dbReference type="ChEBI" id="CHEBI:61977"/>
        <dbReference type="ChEBI" id="CHEBI:456216"/>
    </reaction>
</comment>
<dbReference type="Gene3D" id="3.30.200.20">
    <property type="entry name" value="Phosphorylase Kinase, domain 1"/>
    <property type="match status" value="1"/>
</dbReference>
<evidence type="ECO:0000256" key="4">
    <source>
        <dbReference type="ARBA" id="ARBA00047951"/>
    </source>
</evidence>
<dbReference type="EMBL" id="OU466861">
    <property type="protein sequence ID" value="CAH2063798.1"/>
    <property type="molecule type" value="Genomic_DNA"/>
</dbReference>
<dbReference type="GO" id="GO:0005886">
    <property type="term" value="C:plasma membrane"/>
    <property type="evidence" value="ECO:0007669"/>
    <property type="project" value="TreeGrafter"/>
</dbReference>
<dbReference type="Proteomes" id="UP000836841">
    <property type="component" value="Chromosome 5"/>
</dbReference>
<dbReference type="InterPro" id="IPR011009">
    <property type="entry name" value="Kinase-like_dom_sf"/>
</dbReference>
<organism evidence="8 9">
    <name type="scientific">Thlaspi arvense</name>
    <name type="common">Field penny-cress</name>
    <dbReference type="NCBI Taxonomy" id="13288"/>
    <lineage>
        <taxon>Eukaryota</taxon>
        <taxon>Viridiplantae</taxon>
        <taxon>Streptophyta</taxon>
        <taxon>Embryophyta</taxon>
        <taxon>Tracheophyta</taxon>
        <taxon>Spermatophyta</taxon>
        <taxon>Magnoliopsida</taxon>
        <taxon>eudicotyledons</taxon>
        <taxon>Gunneridae</taxon>
        <taxon>Pentapetalae</taxon>
        <taxon>rosids</taxon>
        <taxon>malvids</taxon>
        <taxon>Brassicales</taxon>
        <taxon>Brassicaceae</taxon>
        <taxon>Thlaspideae</taxon>
        <taxon>Thlaspi</taxon>
    </lineage>
</organism>
<dbReference type="GO" id="GO:0004674">
    <property type="term" value="F:protein serine/threonine kinase activity"/>
    <property type="evidence" value="ECO:0007669"/>
    <property type="project" value="TreeGrafter"/>
</dbReference>
<evidence type="ECO:0000313" key="9">
    <source>
        <dbReference type="Proteomes" id="UP000836841"/>
    </source>
</evidence>